<dbReference type="InterPro" id="IPR036170">
    <property type="entry name" value="YezG-like_sf"/>
</dbReference>
<proteinExistence type="predicted"/>
<sequence>MDPEIADRPSDPALEAGLPVQARMAASLARSLDGTDWAEGTLFWSSIDGTRIARLETLDLTGHPREHPLPADIDALGDELRVAMATPERGSWLSMTLELTRDGAFTSRFNFDRRVYDNPATPFSPGALGAVPSDESYANDLLRHPRSARYALGWLAERPSAARPVSAPYDVLADAWGWPGVFASVELQASLALAQQDPAGPLTRDLAEGVGRRVLRAVVADVLEPHRLATLLRLHGEAVARRLLPAVDGADALDPDQPLLAAREESSAALLALEAGVYGIIGDLVRSRLAAA</sequence>
<reference evidence="2" key="1">
    <citation type="journal article" date="2019" name="Int. J. Syst. Evol. Microbiol.">
        <title>The Global Catalogue of Microorganisms (GCM) 10K type strain sequencing project: providing services to taxonomists for standard genome sequencing and annotation.</title>
        <authorList>
            <consortium name="The Broad Institute Genomics Platform"/>
            <consortium name="The Broad Institute Genome Sequencing Center for Infectious Disease"/>
            <person name="Wu L."/>
            <person name="Ma J."/>
        </authorList>
    </citation>
    <scope>NUCLEOTIDE SEQUENCE [LARGE SCALE GENOMIC DNA]</scope>
    <source>
        <strain evidence="2">NBRC 108728</strain>
    </source>
</reference>
<dbReference type="RefSeq" id="WP_286344338.1">
    <property type="nucleotide sequence ID" value="NZ_AP027732.1"/>
</dbReference>
<organism evidence="1 2">
    <name type="scientific">Frondihabitans sucicola</name>
    <dbReference type="NCBI Taxonomy" id="1268041"/>
    <lineage>
        <taxon>Bacteria</taxon>
        <taxon>Bacillati</taxon>
        <taxon>Actinomycetota</taxon>
        <taxon>Actinomycetes</taxon>
        <taxon>Micrococcales</taxon>
        <taxon>Microbacteriaceae</taxon>
        <taxon>Frondihabitans</taxon>
    </lineage>
</organism>
<protein>
    <submittedName>
        <fullName evidence="1">Uncharacterized protein</fullName>
    </submittedName>
</protein>
<keyword evidence="2" id="KW-1185">Reference proteome</keyword>
<dbReference type="EMBL" id="AP027732">
    <property type="protein sequence ID" value="BDZ51608.1"/>
    <property type="molecule type" value="Genomic_DNA"/>
</dbReference>
<dbReference type="Proteomes" id="UP001321486">
    <property type="component" value="Chromosome"/>
</dbReference>
<evidence type="ECO:0000313" key="2">
    <source>
        <dbReference type="Proteomes" id="UP001321486"/>
    </source>
</evidence>
<name>A0ABM8GT06_9MICO</name>
<dbReference type="SUPFAM" id="SSF160424">
    <property type="entry name" value="BH3703-like"/>
    <property type="match status" value="1"/>
</dbReference>
<gene>
    <name evidence="1" type="ORF">GCM10025867_38490</name>
</gene>
<accession>A0ABM8GT06</accession>
<evidence type="ECO:0000313" key="1">
    <source>
        <dbReference type="EMBL" id="BDZ51608.1"/>
    </source>
</evidence>